<dbReference type="InterPro" id="IPR018130">
    <property type="entry name" value="Ribosomal_uS2_CS"/>
</dbReference>
<dbReference type="NCBIfam" id="TIGR01011">
    <property type="entry name" value="rpsB_bact"/>
    <property type="match status" value="1"/>
</dbReference>
<comment type="similarity">
    <text evidence="1 5 6">Belongs to the universal ribosomal protein uS2 family.</text>
</comment>
<dbReference type="Gene3D" id="1.10.287.610">
    <property type="entry name" value="Helix hairpin bin"/>
    <property type="match status" value="1"/>
</dbReference>
<keyword evidence="3 5" id="KW-0687">Ribonucleoprotein</keyword>
<evidence type="ECO:0000256" key="4">
    <source>
        <dbReference type="ARBA" id="ARBA00035256"/>
    </source>
</evidence>
<evidence type="ECO:0000313" key="8">
    <source>
        <dbReference type="Proteomes" id="UP000027982"/>
    </source>
</evidence>
<dbReference type="InterPro" id="IPR005706">
    <property type="entry name" value="Ribosomal_uS2_bac/mit/plastid"/>
</dbReference>
<organism evidence="7 8">
    <name type="scientific">Fimbriimonas ginsengisoli Gsoil 348</name>
    <dbReference type="NCBI Taxonomy" id="661478"/>
    <lineage>
        <taxon>Bacteria</taxon>
        <taxon>Bacillati</taxon>
        <taxon>Armatimonadota</taxon>
        <taxon>Fimbriimonadia</taxon>
        <taxon>Fimbriimonadales</taxon>
        <taxon>Fimbriimonadaceae</taxon>
        <taxon>Fimbriimonas</taxon>
    </lineage>
</organism>
<dbReference type="STRING" id="661478.OP10G_4612"/>
<dbReference type="PANTHER" id="PTHR12534">
    <property type="entry name" value="30S RIBOSOMAL PROTEIN S2 PROKARYOTIC AND ORGANELLAR"/>
    <property type="match status" value="1"/>
</dbReference>
<dbReference type="PROSITE" id="PS00962">
    <property type="entry name" value="RIBOSOMAL_S2_1"/>
    <property type="match status" value="1"/>
</dbReference>
<evidence type="ECO:0000256" key="5">
    <source>
        <dbReference type="HAMAP-Rule" id="MF_00291"/>
    </source>
</evidence>
<reference evidence="7 8" key="1">
    <citation type="journal article" date="2014" name="PLoS ONE">
        <title>The first complete genome sequence of the class fimbriimonadia in the phylum armatimonadetes.</title>
        <authorList>
            <person name="Hu Z.Y."/>
            <person name="Wang Y.Z."/>
            <person name="Im W.T."/>
            <person name="Wang S.Y."/>
            <person name="Zhao G.P."/>
            <person name="Zheng H.J."/>
            <person name="Quan Z.X."/>
        </authorList>
    </citation>
    <scope>NUCLEOTIDE SEQUENCE [LARGE SCALE GENOMIC DNA]</scope>
    <source>
        <strain evidence="7">Gsoil 348</strain>
    </source>
</reference>
<evidence type="ECO:0000256" key="1">
    <source>
        <dbReference type="ARBA" id="ARBA00006242"/>
    </source>
</evidence>
<dbReference type="InterPro" id="IPR023591">
    <property type="entry name" value="Ribosomal_uS2_flav_dom_sf"/>
</dbReference>
<keyword evidence="8" id="KW-1185">Reference proteome</keyword>
<proteinExistence type="inferred from homology"/>
<dbReference type="PROSITE" id="PS00963">
    <property type="entry name" value="RIBOSOMAL_S2_2"/>
    <property type="match status" value="1"/>
</dbReference>
<dbReference type="EMBL" id="CP007139">
    <property type="protein sequence ID" value="AIE87980.1"/>
    <property type="molecule type" value="Genomic_DNA"/>
</dbReference>
<sequence length="275" mass="30949">MAQLSMKELLESGVHFGHQTRRWNPKMKRYIYGARNGIYIIDLHQTIKLFEDALNYVKKVVEDGGTVLFVGTKKQAQAAVKEAAERSGQYFISERWLGGTLTNWKTIQGRVNRLKELDRMESDGYFDRLPKKEALKRREERDQLQRFLGGIRNMSSAPTIMFIVDLNKESIAVKEAKKLGIPIVAIVDTNCDPDLADVVIPGNDDAIRAIRLVTQKISDVILEARPLSEGLTEGTVTEGTELTDEMESDLDYRAPIDDELLRAFGADDESLSTAS</sequence>
<dbReference type="RefSeq" id="WP_025228149.1">
    <property type="nucleotide sequence ID" value="NZ_CP007139.1"/>
</dbReference>
<protein>
    <recommendedName>
        <fullName evidence="4 5">Small ribosomal subunit protein uS2</fullName>
    </recommendedName>
</protein>
<dbReference type="OrthoDB" id="9808036at2"/>
<evidence type="ECO:0000313" key="7">
    <source>
        <dbReference type="EMBL" id="AIE87980.1"/>
    </source>
</evidence>
<dbReference type="Gene3D" id="3.40.50.10490">
    <property type="entry name" value="Glucose-6-phosphate isomerase like protein, domain 1"/>
    <property type="match status" value="1"/>
</dbReference>
<dbReference type="PRINTS" id="PR00395">
    <property type="entry name" value="RIBOSOMALS2"/>
</dbReference>
<accession>A0A068NYB1</accession>
<gene>
    <name evidence="5" type="primary">rpsB</name>
    <name evidence="7" type="ORF">OP10G_4612</name>
</gene>
<dbReference type="SUPFAM" id="SSF52313">
    <property type="entry name" value="Ribosomal protein S2"/>
    <property type="match status" value="1"/>
</dbReference>
<dbReference type="CDD" id="cd01425">
    <property type="entry name" value="RPS2"/>
    <property type="match status" value="1"/>
</dbReference>
<dbReference type="GO" id="GO:0006412">
    <property type="term" value="P:translation"/>
    <property type="evidence" value="ECO:0007669"/>
    <property type="project" value="UniProtKB-UniRule"/>
</dbReference>
<dbReference type="Pfam" id="PF00318">
    <property type="entry name" value="Ribosomal_S2"/>
    <property type="match status" value="1"/>
</dbReference>
<name>A0A068NYB1_FIMGI</name>
<dbReference type="HAMAP" id="MF_00291_B">
    <property type="entry name" value="Ribosomal_uS2_B"/>
    <property type="match status" value="1"/>
</dbReference>
<evidence type="ECO:0000256" key="6">
    <source>
        <dbReference type="RuleBase" id="RU003631"/>
    </source>
</evidence>
<dbReference type="PANTHER" id="PTHR12534:SF0">
    <property type="entry name" value="SMALL RIBOSOMAL SUBUNIT PROTEIN US2M"/>
    <property type="match status" value="1"/>
</dbReference>
<evidence type="ECO:0000256" key="2">
    <source>
        <dbReference type="ARBA" id="ARBA00022980"/>
    </source>
</evidence>
<dbReference type="GO" id="GO:0003735">
    <property type="term" value="F:structural constituent of ribosome"/>
    <property type="evidence" value="ECO:0007669"/>
    <property type="project" value="InterPro"/>
</dbReference>
<dbReference type="eggNOG" id="COG0052">
    <property type="taxonomic scope" value="Bacteria"/>
</dbReference>
<dbReference type="KEGG" id="fgi:OP10G_4612"/>
<dbReference type="GO" id="GO:0022627">
    <property type="term" value="C:cytosolic small ribosomal subunit"/>
    <property type="evidence" value="ECO:0007669"/>
    <property type="project" value="TreeGrafter"/>
</dbReference>
<dbReference type="InterPro" id="IPR001865">
    <property type="entry name" value="Ribosomal_uS2"/>
</dbReference>
<dbReference type="HOGENOM" id="CLU_040318_1_2_0"/>
<dbReference type="Proteomes" id="UP000027982">
    <property type="component" value="Chromosome"/>
</dbReference>
<dbReference type="FunFam" id="1.10.287.610:FF:000001">
    <property type="entry name" value="30S ribosomal protein S2"/>
    <property type="match status" value="1"/>
</dbReference>
<evidence type="ECO:0000256" key="3">
    <source>
        <dbReference type="ARBA" id="ARBA00023274"/>
    </source>
</evidence>
<dbReference type="AlphaFoldDB" id="A0A068NYB1"/>
<keyword evidence="2 5" id="KW-0689">Ribosomal protein</keyword>